<evidence type="ECO:0000256" key="1">
    <source>
        <dbReference type="SAM" id="MobiDB-lite"/>
    </source>
</evidence>
<feature type="compositionally biased region" description="Polar residues" evidence="1">
    <location>
        <begin position="143"/>
        <end position="172"/>
    </location>
</feature>
<feature type="region of interest" description="Disordered" evidence="1">
    <location>
        <begin position="1"/>
        <end position="23"/>
    </location>
</feature>
<evidence type="ECO:0000313" key="3">
    <source>
        <dbReference type="Proteomes" id="UP000664521"/>
    </source>
</evidence>
<evidence type="ECO:0000313" key="2">
    <source>
        <dbReference type="EMBL" id="CAF9940841.1"/>
    </source>
</evidence>
<dbReference type="Proteomes" id="UP000664521">
    <property type="component" value="Unassembled WGS sequence"/>
</dbReference>
<feature type="region of interest" description="Disordered" evidence="1">
    <location>
        <begin position="62"/>
        <end position="192"/>
    </location>
</feature>
<sequence>MIGKWVTKREGQKKGGEGKGKKKMVFDESSISDFCKIKSWENREIETHTAIPKRHYVAKFQATMQSKPKTRAGYRRFKKGSSTDSCAETSLPQRKGSFESQSERDDFDDGDDFSEEEPLDVPDNAGMNEERPFDVPRDRNENGQEPSHQSVHLDNPPNENGNGQEFSRQSVHLDNPRNENENGQGPNRRDIRFEIPKYRNKNGEEISRHDVCSGVINMKQL</sequence>
<protein>
    <submittedName>
        <fullName evidence="2">Uncharacterized protein</fullName>
    </submittedName>
</protein>
<feature type="compositionally biased region" description="Basic residues" evidence="1">
    <location>
        <begin position="68"/>
        <end position="79"/>
    </location>
</feature>
<feature type="compositionally biased region" description="Polar residues" evidence="1">
    <location>
        <begin position="80"/>
        <end position="92"/>
    </location>
</feature>
<organism evidence="2 3">
    <name type="scientific">Heterodermia speciosa</name>
    <dbReference type="NCBI Taxonomy" id="116794"/>
    <lineage>
        <taxon>Eukaryota</taxon>
        <taxon>Fungi</taxon>
        <taxon>Dikarya</taxon>
        <taxon>Ascomycota</taxon>
        <taxon>Pezizomycotina</taxon>
        <taxon>Lecanoromycetes</taxon>
        <taxon>OSLEUM clade</taxon>
        <taxon>Lecanoromycetidae</taxon>
        <taxon>Caliciales</taxon>
        <taxon>Physciaceae</taxon>
        <taxon>Heterodermia</taxon>
    </lineage>
</organism>
<name>A0A8H3J500_9LECA</name>
<dbReference type="AlphaFoldDB" id="A0A8H3J500"/>
<feature type="compositionally biased region" description="Acidic residues" evidence="1">
    <location>
        <begin position="105"/>
        <end position="120"/>
    </location>
</feature>
<feature type="compositionally biased region" description="Basic and acidic residues" evidence="1">
    <location>
        <begin position="128"/>
        <end position="142"/>
    </location>
</feature>
<comment type="caution">
    <text evidence="2">The sequence shown here is derived from an EMBL/GenBank/DDBJ whole genome shotgun (WGS) entry which is preliminary data.</text>
</comment>
<accession>A0A8H3J500</accession>
<proteinExistence type="predicted"/>
<feature type="compositionally biased region" description="Basic and acidic residues" evidence="1">
    <location>
        <begin position="7"/>
        <end position="19"/>
    </location>
</feature>
<reference evidence="2" key="1">
    <citation type="submission" date="2021-03" db="EMBL/GenBank/DDBJ databases">
        <authorList>
            <person name="Tagirdzhanova G."/>
        </authorList>
    </citation>
    <scope>NUCLEOTIDE SEQUENCE</scope>
</reference>
<dbReference type="EMBL" id="CAJPDS010000164">
    <property type="protein sequence ID" value="CAF9940841.1"/>
    <property type="molecule type" value="Genomic_DNA"/>
</dbReference>
<gene>
    <name evidence="2" type="ORF">HETSPECPRED_002653</name>
</gene>
<keyword evidence="3" id="KW-1185">Reference proteome</keyword>